<dbReference type="Proteomes" id="UP000224104">
    <property type="component" value="Genome"/>
</dbReference>
<sequence length="63" mass="7188">MRSGVLPPTTRAPIRRPGPLLRDSPRQTNRCTFTPRDERCSCILNHRTDPDQAEQQPHAVAIR</sequence>
<proteinExistence type="predicted"/>
<reference evidence="2 3" key="1">
    <citation type="submission" date="2017-05" db="EMBL/GenBank/DDBJ databases">
        <authorList>
            <person name="Butela K.A."/>
            <person name="Hudson L."/>
            <person name="Clayton A.L."/>
            <person name="Cole J.H."/>
            <person name="Evancho G.L."/>
            <person name="Galassi L.C."/>
            <person name="Harvey A.K."/>
            <person name="Haubrick H.C."/>
            <person name="Henry M."/>
            <person name="Heslop K.L."/>
            <person name="Hughes P.M."/>
            <person name="Iezzi J."/>
            <person name="Jones J.C."/>
            <person name="Kolawole F.O."/>
            <person name="Loucks E.J."/>
            <person name="McCready J.R."/>
            <person name="McGowan S.M."/>
            <person name="Minear S.E."/>
            <person name="Poole Y.A."/>
            <person name="Reese R.J."/>
            <person name="Romagnoli K.M."/>
            <person name="Schell I.N."/>
            <person name="Sudadi S."/>
            <person name="Sutherin B.R."/>
            <person name="Edgington N.P."/>
            <person name="Garlena R.A."/>
            <person name="Russell D.A."/>
            <person name="Pope W.H."/>
            <person name="Jacobs-Sera D."/>
            <person name="Hendrix R.W."/>
            <person name="Hatfull G.F."/>
        </authorList>
    </citation>
    <scope>NUCLEOTIDE SEQUENCE [LARGE SCALE GENOMIC DNA]</scope>
</reference>
<gene>
    <name evidence="2" type="ORF">SEA_AVOCADO_64</name>
</gene>
<evidence type="ECO:0000313" key="2">
    <source>
        <dbReference type="EMBL" id="ASR77269.1"/>
    </source>
</evidence>
<protein>
    <submittedName>
        <fullName evidence="2">Uncharacterized protein</fullName>
    </submittedName>
</protein>
<dbReference type="EMBL" id="MF141540">
    <property type="protein sequence ID" value="ASR77269.1"/>
    <property type="molecule type" value="Genomic_DNA"/>
</dbReference>
<name>A0A222YYC9_9CAUD</name>
<feature type="region of interest" description="Disordered" evidence="1">
    <location>
        <begin position="1"/>
        <end position="32"/>
    </location>
</feature>
<keyword evidence="3" id="KW-1185">Reference proteome</keyword>
<organism evidence="2 3">
    <name type="scientific">Mycobacterium phage Avocado</name>
    <dbReference type="NCBI Taxonomy" id="2024302"/>
    <lineage>
        <taxon>Viruses</taxon>
        <taxon>Duplodnaviria</taxon>
        <taxon>Heunggongvirae</taxon>
        <taxon>Uroviricota</taxon>
        <taxon>Caudoviricetes</taxon>
        <taxon>Gclasvirinae</taxon>
        <taxon>Avocadovirus</taxon>
        <taxon>Avocadovirus avocado</taxon>
    </lineage>
</organism>
<accession>A0A222YYC9</accession>
<evidence type="ECO:0000256" key="1">
    <source>
        <dbReference type="SAM" id="MobiDB-lite"/>
    </source>
</evidence>
<evidence type="ECO:0000313" key="3">
    <source>
        <dbReference type="Proteomes" id="UP000224104"/>
    </source>
</evidence>